<proteinExistence type="predicted"/>
<comment type="caution">
    <text evidence="2">The sequence shown here is derived from an EMBL/GenBank/DDBJ whole genome shotgun (WGS) entry which is preliminary data.</text>
</comment>
<reference evidence="2" key="1">
    <citation type="submission" date="2020-08" db="EMBL/GenBank/DDBJ databases">
        <title>Multicomponent nature underlies the extraordinary mechanical properties of spider dragline silk.</title>
        <authorList>
            <person name="Kono N."/>
            <person name="Nakamura H."/>
            <person name="Mori M."/>
            <person name="Yoshida Y."/>
            <person name="Ohtoshi R."/>
            <person name="Malay A.D."/>
            <person name="Moran D.A.P."/>
            <person name="Tomita M."/>
            <person name="Numata K."/>
            <person name="Arakawa K."/>
        </authorList>
    </citation>
    <scope>NUCLEOTIDE SEQUENCE</scope>
</reference>
<name>A0A8X6U6A2_NEPPI</name>
<sequence>MIAKVPGKAAPCSQHHEWQKRRKGPPVAKDLLIISCKQSAPRFLPLSTPLTSTAAQRAPVGKGTRVFYTDDILSCDFSFVYDKCVPNDLGKSNKFENLLILNLCAFCLENFHSFHILLL</sequence>
<gene>
    <name evidence="2" type="ORF">NPIL_564281</name>
</gene>
<organism evidence="2 3">
    <name type="scientific">Nephila pilipes</name>
    <name type="common">Giant wood spider</name>
    <name type="synonym">Nephila maculata</name>
    <dbReference type="NCBI Taxonomy" id="299642"/>
    <lineage>
        <taxon>Eukaryota</taxon>
        <taxon>Metazoa</taxon>
        <taxon>Ecdysozoa</taxon>
        <taxon>Arthropoda</taxon>
        <taxon>Chelicerata</taxon>
        <taxon>Arachnida</taxon>
        <taxon>Araneae</taxon>
        <taxon>Araneomorphae</taxon>
        <taxon>Entelegynae</taxon>
        <taxon>Araneoidea</taxon>
        <taxon>Nephilidae</taxon>
        <taxon>Nephila</taxon>
    </lineage>
</organism>
<accession>A0A8X6U6A2</accession>
<evidence type="ECO:0000256" key="1">
    <source>
        <dbReference type="SAM" id="MobiDB-lite"/>
    </source>
</evidence>
<dbReference type="Proteomes" id="UP000887013">
    <property type="component" value="Unassembled WGS sequence"/>
</dbReference>
<feature type="region of interest" description="Disordered" evidence="1">
    <location>
        <begin position="1"/>
        <end position="25"/>
    </location>
</feature>
<evidence type="ECO:0000313" key="3">
    <source>
        <dbReference type="Proteomes" id="UP000887013"/>
    </source>
</evidence>
<dbReference type="AlphaFoldDB" id="A0A8X6U6A2"/>
<protein>
    <submittedName>
        <fullName evidence="2">Uncharacterized protein</fullName>
    </submittedName>
</protein>
<dbReference type="EMBL" id="BMAW01022663">
    <property type="protein sequence ID" value="GFT78849.1"/>
    <property type="molecule type" value="Genomic_DNA"/>
</dbReference>
<evidence type="ECO:0000313" key="2">
    <source>
        <dbReference type="EMBL" id="GFT78849.1"/>
    </source>
</evidence>
<keyword evidence="3" id="KW-1185">Reference proteome</keyword>